<evidence type="ECO:0000313" key="3">
    <source>
        <dbReference type="Proteomes" id="UP000236725"/>
    </source>
</evidence>
<reference evidence="2 3" key="1">
    <citation type="submission" date="2016-10" db="EMBL/GenBank/DDBJ databases">
        <authorList>
            <person name="Varghese N."/>
            <person name="Submissions S."/>
        </authorList>
    </citation>
    <scope>NUCLEOTIDE SEQUENCE [LARGE SCALE GENOMIC DNA]</scope>
    <source>
        <strain evidence="2 3">DSM 29073</strain>
    </source>
</reference>
<proteinExistence type="predicted"/>
<accession>A0A8G2BYL3</accession>
<dbReference type="PANTHER" id="PTHR16509:SF1">
    <property type="entry name" value="MANGANESE-DEPENDENT ADP-RIBOSE_CDP-ALCOHOL DIPHOSPHATASE"/>
    <property type="match status" value="1"/>
</dbReference>
<gene>
    <name evidence="2" type="ORF">SAMN05444001_1213</name>
</gene>
<keyword evidence="3" id="KW-1185">Reference proteome</keyword>
<dbReference type="SUPFAM" id="SSF56300">
    <property type="entry name" value="Metallo-dependent phosphatases"/>
    <property type="match status" value="1"/>
</dbReference>
<sequence>MNRRMFFKKSCGGMAVLACSGFHLPEENEKVRFGLITDLHFAHKEKWETRFYEQSKQKLEEAIHVFNNEKLDFLIELGDLKDQAILPDRVQTLSFLDEIETTLRTFNKPVYHVLGNHDMDSISKQDYLEHTRNDGKAQGKTFYSFIRQGVKFIVLDANFNEDGSDYDCGNFVWTKAMIPAGQKIWLKKELEESKYPVVVFVHQLLDAFSDISKDVCVSNADEIVDVLEQSRKVIAVFQGHHHYGHYSFKEGIHYFTMKGMIEGSLPDNNSFAVVEIDKNLNIYLDGFYNCEDKVMARNS</sequence>
<protein>
    <submittedName>
        <fullName evidence="2">Alkaline phosphatase</fullName>
    </submittedName>
</protein>
<organism evidence="2 3">
    <name type="scientific">Parabacteroides chinchillae</name>
    <dbReference type="NCBI Taxonomy" id="871327"/>
    <lineage>
        <taxon>Bacteria</taxon>
        <taxon>Pseudomonadati</taxon>
        <taxon>Bacteroidota</taxon>
        <taxon>Bacteroidia</taxon>
        <taxon>Bacteroidales</taxon>
        <taxon>Tannerellaceae</taxon>
        <taxon>Parabacteroides</taxon>
    </lineage>
</organism>
<dbReference type="PANTHER" id="PTHR16509">
    <property type="match status" value="1"/>
</dbReference>
<dbReference type="GO" id="GO:0016787">
    <property type="term" value="F:hydrolase activity"/>
    <property type="evidence" value="ECO:0007669"/>
    <property type="project" value="InterPro"/>
</dbReference>
<dbReference type="Gene3D" id="3.60.21.10">
    <property type="match status" value="2"/>
</dbReference>
<dbReference type="EMBL" id="FNVS01000021">
    <property type="protein sequence ID" value="SEG21395.1"/>
    <property type="molecule type" value="Genomic_DNA"/>
</dbReference>
<feature type="domain" description="Calcineurin-like phosphoesterase" evidence="1">
    <location>
        <begin position="32"/>
        <end position="243"/>
    </location>
</feature>
<comment type="caution">
    <text evidence="2">The sequence shown here is derived from an EMBL/GenBank/DDBJ whole genome shotgun (WGS) entry which is preliminary data.</text>
</comment>
<dbReference type="InterPro" id="IPR004843">
    <property type="entry name" value="Calcineurin-like_PHP"/>
</dbReference>
<dbReference type="Proteomes" id="UP000236725">
    <property type="component" value="Unassembled WGS sequence"/>
</dbReference>
<dbReference type="InterPro" id="IPR029052">
    <property type="entry name" value="Metallo-depent_PP-like"/>
</dbReference>
<name>A0A8G2BYL3_9BACT</name>
<evidence type="ECO:0000313" key="2">
    <source>
        <dbReference type="EMBL" id="SEG21395.1"/>
    </source>
</evidence>
<dbReference type="PROSITE" id="PS50007">
    <property type="entry name" value="PIPLC_X_DOMAIN"/>
    <property type="match status" value="1"/>
</dbReference>
<dbReference type="RefSeq" id="WP_103984218.1">
    <property type="nucleotide sequence ID" value="NZ_FNVS01000021.1"/>
</dbReference>
<evidence type="ECO:0000259" key="1">
    <source>
        <dbReference type="Pfam" id="PF00149"/>
    </source>
</evidence>
<dbReference type="Pfam" id="PF00149">
    <property type="entry name" value="Metallophos"/>
    <property type="match status" value="1"/>
</dbReference>
<dbReference type="AlphaFoldDB" id="A0A8G2BYL3"/>